<evidence type="ECO:0000313" key="1">
    <source>
        <dbReference type="EMBL" id="TYG96764.1"/>
    </source>
</evidence>
<name>A0A5D2ESU9_GOSDA</name>
<proteinExistence type="predicted"/>
<dbReference type="Proteomes" id="UP000323506">
    <property type="component" value="Chromosome A11"/>
</dbReference>
<protein>
    <recommendedName>
        <fullName evidence="3">RNase H type-1 domain-containing protein</fullName>
    </recommendedName>
</protein>
<sequence length="226" mass="25867">MEQAQEVKLIHCNSEDQLADILTKALSVTRFEYLRKMLGVCSMQTKEELKLVQHAANSTACRPSRPTRVVHNECNFSESDWWSWLVKCYLVWDPPPMGRIKFNVAGVVMNEKTTCGGVLMDDKEVVSTLFSSRYVAGGLEMAVLRAIKEAAKMVIELIRNEQVPLIIECDSINVSDWLKYRRLQPWSFRNLFANIEGSLRRMVENGMVEALAKAGLSRNTLFRAYW</sequence>
<gene>
    <name evidence="1" type="ORF">ES288_A11G378700v1</name>
</gene>
<dbReference type="EMBL" id="CM017698">
    <property type="protein sequence ID" value="TYG96764.1"/>
    <property type="molecule type" value="Genomic_DNA"/>
</dbReference>
<dbReference type="PANTHER" id="PTHR33033">
    <property type="entry name" value="POLYNUCLEOTIDYL TRANSFERASE, RIBONUCLEASE H-LIKE SUPERFAMILY PROTEIN-RELATED"/>
    <property type="match status" value="1"/>
</dbReference>
<evidence type="ECO:0008006" key="3">
    <source>
        <dbReference type="Google" id="ProtNLM"/>
    </source>
</evidence>
<dbReference type="PANTHER" id="PTHR33033:SF83">
    <property type="entry name" value="REVERSE TRANSCRIPTASE-LIKE PROTEIN"/>
    <property type="match status" value="1"/>
</dbReference>
<organism evidence="1 2">
    <name type="scientific">Gossypium darwinii</name>
    <name type="common">Darwin's cotton</name>
    <name type="synonym">Gossypium barbadense var. darwinii</name>
    <dbReference type="NCBI Taxonomy" id="34276"/>
    <lineage>
        <taxon>Eukaryota</taxon>
        <taxon>Viridiplantae</taxon>
        <taxon>Streptophyta</taxon>
        <taxon>Embryophyta</taxon>
        <taxon>Tracheophyta</taxon>
        <taxon>Spermatophyta</taxon>
        <taxon>Magnoliopsida</taxon>
        <taxon>eudicotyledons</taxon>
        <taxon>Gunneridae</taxon>
        <taxon>Pentapetalae</taxon>
        <taxon>rosids</taxon>
        <taxon>malvids</taxon>
        <taxon>Malvales</taxon>
        <taxon>Malvaceae</taxon>
        <taxon>Malvoideae</taxon>
        <taxon>Gossypium</taxon>
    </lineage>
</organism>
<evidence type="ECO:0000313" key="2">
    <source>
        <dbReference type="Proteomes" id="UP000323506"/>
    </source>
</evidence>
<dbReference type="AlphaFoldDB" id="A0A5D2ESU9"/>
<keyword evidence="2" id="KW-1185">Reference proteome</keyword>
<accession>A0A5D2ESU9</accession>
<reference evidence="1 2" key="1">
    <citation type="submission" date="2019-06" db="EMBL/GenBank/DDBJ databases">
        <title>WGS assembly of Gossypium darwinii.</title>
        <authorList>
            <person name="Chen Z.J."/>
            <person name="Sreedasyam A."/>
            <person name="Ando A."/>
            <person name="Song Q."/>
            <person name="De L."/>
            <person name="Hulse-Kemp A."/>
            <person name="Ding M."/>
            <person name="Ye W."/>
            <person name="Kirkbride R."/>
            <person name="Jenkins J."/>
            <person name="Plott C."/>
            <person name="Lovell J."/>
            <person name="Lin Y.-M."/>
            <person name="Vaughn R."/>
            <person name="Liu B."/>
            <person name="Li W."/>
            <person name="Simpson S."/>
            <person name="Scheffler B."/>
            <person name="Saski C."/>
            <person name="Grover C."/>
            <person name="Hu G."/>
            <person name="Conover J."/>
            <person name="Carlson J."/>
            <person name="Shu S."/>
            <person name="Boston L."/>
            <person name="Williams M."/>
            <person name="Peterson D."/>
            <person name="Mcgee K."/>
            <person name="Jones D."/>
            <person name="Wendel J."/>
            <person name="Stelly D."/>
            <person name="Grimwood J."/>
            <person name="Schmutz J."/>
        </authorList>
    </citation>
    <scope>NUCLEOTIDE SEQUENCE [LARGE SCALE GENOMIC DNA]</scope>
    <source>
        <strain evidence="1">1808015.09</strain>
    </source>
</reference>